<keyword evidence="5" id="KW-0067">ATP-binding</keyword>
<organism evidence="8">
    <name type="scientific">Aureococcus anophagefferens</name>
    <name type="common">Harmful bloom alga</name>
    <dbReference type="NCBI Taxonomy" id="44056"/>
    <lineage>
        <taxon>Eukaryota</taxon>
        <taxon>Sar</taxon>
        <taxon>Stramenopiles</taxon>
        <taxon>Ochrophyta</taxon>
        <taxon>Pelagophyceae</taxon>
        <taxon>Pelagomonadales</taxon>
        <taxon>Pelagomonadaceae</taxon>
        <taxon>Aureococcus</taxon>
    </lineage>
</organism>
<proteinExistence type="predicted"/>
<dbReference type="InParanoid" id="F0YMR4"/>
<dbReference type="InterPro" id="IPR011009">
    <property type="entry name" value="Kinase-like_dom_sf"/>
</dbReference>
<dbReference type="RefSeq" id="XP_009041690.1">
    <property type="nucleotide sequence ID" value="XM_009043442.1"/>
</dbReference>
<evidence type="ECO:0000313" key="8">
    <source>
        <dbReference type="Proteomes" id="UP000002729"/>
    </source>
</evidence>
<evidence type="ECO:0000256" key="5">
    <source>
        <dbReference type="ARBA" id="ARBA00022840"/>
    </source>
</evidence>
<dbReference type="PROSITE" id="PS50011">
    <property type="entry name" value="PROTEIN_KINASE_DOM"/>
    <property type="match status" value="1"/>
</dbReference>
<dbReference type="EMBL" id="GL833166">
    <property type="protein sequence ID" value="EGB03615.1"/>
    <property type="molecule type" value="Genomic_DNA"/>
</dbReference>
<dbReference type="Pfam" id="PF00069">
    <property type="entry name" value="Pkinase"/>
    <property type="match status" value="1"/>
</dbReference>
<keyword evidence="4" id="KW-0418">Kinase</keyword>
<accession>F0YMR4</accession>
<dbReference type="Proteomes" id="UP000002729">
    <property type="component" value="Unassembled WGS sequence"/>
</dbReference>
<evidence type="ECO:0000256" key="4">
    <source>
        <dbReference type="ARBA" id="ARBA00022777"/>
    </source>
</evidence>
<keyword evidence="3" id="KW-0547">Nucleotide-binding</keyword>
<dbReference type="SMART" id="SM00220">
    <property type="entry name" value="S_TKc"/>
    <property type="match status" value="1"/>
</dbReference>
<name>F0YMR4_AURAN</name>
<feature type="non-terminal residue" evidence="7">
    <location>
        <position position="129"/>
    </location>
</feature>
<evidence type="ECO:0000313" key="7">
    <source>
        <dbReference type="EMBL" id="EGB03615.1"/>
    </source>
</evidence>
<dbReference type="AlphaFoldDB" id="F0YMR4"/>
<dbReference type="GO" id="GO:0004674">
    <property type="term" value="F:protein serine/threonine kinase activity"/>
    <property type="evidence" value="ECO:0007669"/>
    <property type="project" value="UniProtKB-KW"/>
</dbReference>
<dbReference type="OrthoDB" id="40902at2759"/>
<dbReference type="OMA" id="YLLIELM"/>
<dbReference type="SUPFAM" id="SSF56112">
    <property type="entry name" value="Protein kinase-like (PK-like)"/>
    <property type="match status" value="1"/>
</dbReference>
<keyword evidence="1" id="KW-0723">Serine/threonine-protein kinase</keyword>
<keyword evidence="2" id="KW-0808">Transferase</keyword>
<dbReference type="InterPro" id="IPR000719">
    <property type="entry name" value="Prot_kinase_dom"/>
</dbReference>
<gene>
    <name evidence="7" type="ORF">AURANDRAFT_8542</name>
</gene>
<feature type="domain" description="Protein kinase" evidence="6">
    <location>
        <begin position="1"/>
        <end position="129"/>
    </location>
</feature>
<reference evidence="7 8" key="1">
    <citation type="journal article" date="2011" name="Proc. Natl. Acad. Sci. U.S.A.">
        <title>Niche of harmful alga Aureococcus anophagefferens revealed through ecogenomics.</title>
        <authorList>
            <person name="Gobler C.J."/>
            <person name="Berry D.L."/>
            <person name="Dyhrman S.T."/>
            <person name="Wilhelm S.W."/>
            <person name="Salamov A."/>
            <person name="Lobanov A.V."/>
            <person name="Zhang Y."/>
            <person name="Collier J.L."/>
            <person name="Wurch L.L."/>
            <person name="Kustka A.B."/>
            <person name="Dill B.D."/>
            <person name="Shah M."/>
            <person name="VerBerkmoes N.C."/>
            <person name="Kuo A."/>
            <person name="Terry A."/>
            <person name="Pangilinan J."/>
            <person name="Lindquist E.A."/>
            <person name="Lucas S."/>
            <person name="Paulsen I.T."/>
            <person name="Hattenrath-Lehmann T.K."/>
            <person name="Talmage S.C."/>
            <person name="Walker E.A."/>
            <person name="Koch F."/>
            <person name="Burson A.M."/>
            <person name="Marcoval M.A."/>
            <person name="Tang Y.Z."/>
            <person name="Lecleir G.R."/>
            <person name="Coyne K.J."/>
            <person name="Berg G.M."/>
            <person name="Bertrand E.M."/>
            <person name="Saito M.A."/>
            <person name="Gladyshev V.N."/>
            <person name="Grigoriev I.V."/>
        </authorList>
    </citation>
    <scope>NUCLEOTIDE SEQUENCE [LARGE SCALE GENOMIC DNA]</scope>
    <source>
        <strain evidence="8">CCMP 1984</strain>
    </source>
</reference>
<dbReference type="GeneID" id="20229261"/>
<dbReference type="eggNOG" id="KOG0032">
    <property type="taxonomic scope" value="Eukaryota"/>
</dbReference>
<dbReference type="GO" id="GO:0005524">
    <property type="term" value="F:ATP binding"/>
    <property type="evidence" value="ECO:0007669"/>
    <property type="project" value="UniProtKB-KW"/>
</dbReference>
<keyword evidence="8" id="KW-1185">Reference proteome</keyword>
<dbReference type="PANTHER" id="PTHR24349">
    <property type="entry name" value="SERINE/THREONINE-PROTEIN KINASE"/>
    <property type="match status" value="1"/>
</dbReference>
<evidence type="ECO:0000256" key="1">
    <source>
        <dbReference type="ARBA" id="ARBA00022527"/>
    </source>
</evidence>
<sequence>GEGTFGAVFKATVKATGEQVALKKIKVRSADDDGGAGREVAALSRVRERGDHPNVAALRGAWTEGAPGSETHCLAVELVDGGELFDHLVNHGGFSEQTAADLFKAVFGAIQWLHARASCVHCDIKPENF</sequence>
<evidence type="ECO:0000259" key="6">
    <source>
        <dbReference type="PROSITE" id="PS50011"/>
    </source>
</evidence>
<evidence type="ECO:0000256" key="2">
    <source>
        <dbReference type="ARBA" id="ARBA00022679"/>
    </source>
</evidence>
<feature type="non-terminal residue" evidence="7">
    <location>
        <position position="1"/>
    </location>
</feature>
<protein>
    <recommendedName>
        <fullName evidence="6">Protein kinase domain-containing protein</fullName>
    </recommendedName>
</protein>
<dbReference type="KEGG" id="aaf:AURANDRAFT_8542"/>
<dbReference type="Gene3D" id="1.10.510.10">
    <property type="entry name" value="Transferase(Phosphotransferase) domain 1"/>
    <property type="match status" value="1"/>
</dbReference>
<evidence type="ECO:0000256" key="3">
    <source>
        <dbReference type="ARBA" id="ARBA00022741"/>
    </source>
</evidence>
<dbReference type="InterPro" id="IPR050205">
    <property type="entry name" value="CDPK_Ser/Thr_kinases"/>
</dbReference>